<evidence type="ECO:0000256" key="2">
    <source>
        <dbReference type="ARBA" id="ARBA00003969"/>
    </source>
</evidence>
<evidence type="ECO:0000256" key="8">
    <source>
        <dbReference type="ARBA" id="ARBA00023180"/>
    </source>
</evidence>
<gene>
    <name evidence="13" type="ORF">RAG0_11143</name>
</gene>
<dbReference type="InterPro" id="IPR013785">
    <property type="entry name" value="Aldolase_TIM"/>
</dbReference>
<keyword evidence="5" id="KW-0964">Secreted</keyword>
<dbReference type="InterPro" id="IPR000111">
    <property type="entry name" value="Glyco_hydro_27/36_CS"/>
</dbReference>
<dbReference type="PANTHER" id="PTHR11452:SF61">
    <property type="entry name" value="ALPHA-GALACTOSIDASE B-RELATED"/>
    <property type="match status" value="1"/>
</dbReference>
<dbReference type="Pfam" id="PF17801">
    <property type="entry name" value="Melibiase_C"/>
    <property type="match status" value="1"/>
</dbReference>
<evidence type="ECO:0000256" key="5">
    <source>
        <dbReference type="ARBA" id="ARBA00022525"/>
    </source>
</evidence>
<sequence>MHFSLPLVVLAALPTGYSLMLRDNVGRLPALGWNSWNAYHCDVDEANIMSAAQQVVKLGLRDVGYEYINIDDCWSIKTGRNTATKQLIPDPHKFPNGIVGTADKIHALNLKIGIYSSAGTGTCAGYPASLGFEKVDAETWAAWGIDYLKYDNCGVPWDWNDQYSACMPEFSGGPFPNGTCPNISNPAPKGYDWATSNSTKRYSIMRDALLAQNRTIQYALCNWGLAGVDSWGNKTGSSWRSTGDIDQNWGRTVEILNLNSFALNSVDFWGHNDADMLEVGNGQLTDAESRSHFAFWAAMKSPLIIGTDLAILKTSLVDVLKNKYLLAFNQDDVFGKPAMPYKWGTNPDWTFNATNPAEYWSGRSKDGTLVLAFNSLGDSATREIKWNEVPELKGGDSWMVTDIWNGKSLGCVKGGIRDTVQSHDTVGYMIGEQCGTGFMRLGNRPTR</sequence>
<comment type="catalytic activity">
    <reaction evidence="1 10">
        <text>Hydrolysis of terminal, non-reducing alpha-D-galactose residues in alpha-D-galactosides, including galactose oligosaccharides, galactomannans and galactolipids.</text>
        <dbReference type="EC" id="3.2.1.22"/>
    </reaction>
</comment>
<dbReference type="PROSITE" id="PS00512">
    <property type="entry name" value="ALPHA_GALACTOSIDASE"/>
    <property type="match status" value="1"/>
</dbReference>
<dbReference type="AlphaFoldDB" id="A0A1E1L2T0"/>
<dbReference type="GO" id="GO:0005576">
    <property type="term" value="C:extracellular region"/>
    <property type="evidence" value="ECO:0007669"/>
    <property type="project" value="UniProtKB-SubCell"/>
</dbReference>
<feature type="chain" id="PRO_5009446733" description="Alpha-galactosidase" evidence="11">
    <location>
        <begin position="19"/>
        <end position="447"/>
    </location>
</feature>
<evidence type="ECO:0000256" key="6">
    <source>
        <dbReference type="ARBA" id="ARBA00022729"/>
    </source>
</evidence>
<comment type="similarity">
    <text evidence="4 10">Belongs to the glycosyl hydrolase 27 family.</text>
</comment>
<dbReference type="Gene3D" id="2.60.40.1180">
    <property type="entry name" value="Golgi alpha-mannosidase II"/>
    <property type="match status" value="1"/>
</dbReference>
<dbReference type="InterPro" id="IPR002241">
    <property type="entry name" value="Glyco_hydro_27"/>
</dbReference>
<evidence type="ECO:0000256" key="3">
    <source>
        <dbReference type="ARBA" id="ARBA00004613"/>
    </source>
</evidence>
<evidence type="ECO:0000256" key="11">
    <source>
        <dbReference type="SAM" id="SignalP"/>
    </source>
</evidence>
<keyword evidence="8" id="KW-0325">Glycoprotein</keyword>
<comment type="subcellular location">
    <subcellularLocation>
        <location evidence="3">Secreted</location>
    </subcellularLocation>
</comment>
<name>A0A1E1L2T0_9HELO</name>
<keyword evidence="10" id="KW-1015">Disulfide bond</keyword>
<dbReference type="Proteomes" id="UP000178912">
    <property type="component" value="Unassembled WGS sequence"/>
</dbReference>
<accession>A0A1E1L2T0</accession>
<dbReference type="SUPFAM" id="SSF51011">
    <property type="entry name" value="Glycosyl hydrolase domain"/>
    <property type="match status" value="1"/>
</dbReference>
<dbReference type="GO" id="GO:0004557">
    <property type="term" value="F:alpha-galactosidase activity"/>
    <property type="evidence" value="ECO:0007669"/>
    <property type="project" value="UniProtKB-EC"/>
</dbReference>
<dbReference type="SUPFAM" id="SSF51445">
    <property type="entry name" value="(Trans)glycosidases"/>
    <property type="match status" value="1"/>
</dbReference>
<evidence type="ECO:0000256" key="1">
    <source>
        <dbReference type="ARBA" id="ARBA00001255"/>
    </source>
</evidence>
<evidence type="ECO:0000256" key="10">
    <source>
        <dbReference type="RuleBase" id="RU361168"/>
    </source>
</evidence>
<evidence type="ECO:0000256" key="7">
    <source>
        <dbReference type="ARBA" id="ARBA00022801"/>
    </source>
</evidence>
<dbReference type="GO" id="GO:0005975">
    <property type="term" value="P:carbohydrate metabolic process"/>
    <property type="evidence" value="ECO:0007669"/>
    <property type="project" value="InterPro"/>
</dbReference>
<dbReference type="Pfam" id="PF16499">
    <property type="entry name" value="Melibiase_2"/>
    <property type="match status" value="2"/>
</dbReference>
<feature type="domain" description="Alpha galactosidase C-terminal" evidence="12">
    <location>
        <begin position="355"/>
        <end position="428"/>
    </location>
</feature>
<keyword evidence="6 11" id="KW-0732">Signal</keyword>
<dbReference type="CDD" id="cd14792">
    <property type="entry name" value="GH27"/>
    <property type="match status" value="1"/>
</dbReference>
<dbReference type="InterPro" id="IPR013780">
    <property type="entry name" value="Glyco_hydro_b"/>
</dbReference>
<keyword evidence="7 10" id="KW-0378">Hydrolase</keyword>
<proteinExistence type="inferred from homology"/>
<dbReference type="PRINTS" id="PR00740">
    <property type="entry name" value="GLHYDRLASE27"/>
</dbReference>
<dbReference type="InterPro" id="IPR041233">
    <property type="entry name" value="Melibiase_C"/>
</dbReference>
<evidence type="ECO:0000313" key="13">
    <source>
        <dbReference type="EMBL" id="CZT04827.1"/>
    </source>
</evidence>
<keyword evidence="9 10" id="KW-0326">Glycosidase</keyword>
<comment type="function">
    <text evidence="2">Hydrolyzes a variety of simple alpha-D-galactoside as well as more complex molecules such as oligosaccharides and polysaccharides.</text>
</comment>
<protein>
    <recommendedName>
        <fullName evidence="10">Alpha-galactosidase</fullName>
        <ecNumber evidence="10">3.2.1.22</ecNumber>
    </recommendedName>
    <alternativeName>
        <fullName evidence="10">Melibiase</fullName>
    </alternativeName>
</protein>
<keyword evidence="14" id="KW-1185">Reference proteome</keyword>
<evidence type="ECO:0000313" key="14">
    <source>
        <dbReference type="Proteomes" id="UP000178912"/>
    </source>
</evidence>
<dbReference type="PANTHER" id="PTHR11452">
    <property type="entry name" value="ALPHA-GALACTOSIDASE/ALPHA-N-ACETYLGALACTOSAMINIDASE"/>
    <property type="match status" value="1"/>
</dbReference>
<dbReference type="Gene3D" id="3.20.20.70">
    <property type="entry name" value="Aldolase class I"/>
    <property type="match status" value="1"/>
</dbReference>
<dbReference type="EC" id="3.2.1.22" evidence="10"/>
<dbReference type="OrthoDB" id="5795902at2759"/>
<feature type="signal peptide" evidence="11">
    <location>
        <begin position="1"/>
        <end position="18"/>
    </location>
</feature>
<organism evidence="13 14">
    <name type="scientific">Rhynchosporium agropyri</name>
    <dbReference type="NCBI Taxonomy" id="914238"/>
    <lineage>
        <taxon>Eukaryota</taxon>
        <taxon>Fungi</taxon>
        <taxon>Dikarya</taxon>
        <taxon>Ascomycota</taxon>
        <taxon>Pezizomycotina</taxon>
        <taxon>Leotiomycetes</taxon>
        <taxon>Helotiales</taxon>
        <taxon>Ploettnerulaceae</taxon>
        <taxon>Rhynchosporium</taxon>
    </lineage>
</organism>
<evidence type="ECO:0000256" key="4">
    <source>
        <dbReference type="ARBA" id="ARBA00009743"/>
    </source>
</evidence>
<reference evidence="14" key="1">
    <citation type="submission" date="2016-03" db="EMBL/GenBank/DDBJ databases">
        <authorList>
            <person name="Guldener U."/>
        </authorList>
    </citation>
    <scope>NUCLEOTIDE SEQUENCE [LARGE SCALE GENOMIC DNA]</scope>
    <source>
        <strain evidence="14">04CH-RAC-A.6.1</strain>
    </source>
</reference>
<dbReference type="EMBL" id="FJUX01000071">
    <property type="protein sequence ID" value="CZT04827.1"/>
    <property type="molecule type" value="Genomic_DNA"/>
</dbReference>
<evidence type="ECO:0000259" key="12">
    <source>
        <dbReference type="Pfam" id="PF17801"/>
    </source>
</evidence>
<dbReference type="InterPro" id="IPR017853">
    <property type="entry name" value="GH"/>
</dbReference>
<evidence type="ECO:0000256" key="9">
    <source>
        <dbReference type="ARBA" id="ARBA00023295"/>
    </source>
</evidence>